<organism evidence="1 2">
    <name type="scientific">Caerostris extrusa</name>
    <name type="common">Bark spider</name>
    <name type="synonym">Caerostris bankana</name>
    <dbReference type="NCBI Taxonomy" id="172846"/>
    <lineage>
        <taxon>Eukaryota</taxon>
        <taxon>Metazoa</taxon>
        <taxon>Ecdysozoa</taxon>
        <taxon>Arthropoda</taxon>
        <taxon>Chelicerata</taxon>
        <taxon>Arachnida</taxon>
        <taxon>Araneae</taxon>
        <taxon>Araneomorphae</taxon>
        <taxon>Entelegynae</taxon>
        <taxon>Araneoidea</taxon>
        <taxon>Araneidae</taxon>
        <taxon>Caerostris</taxon>
    </lineage>
</organism>
<evidence type="ECO:0000313" key="1">
    <source>
        <dbReference type="EMBL" id="GIX79609.1"/>
    </source>
</evidence>
<gene>
    <name evidence="1" type="ORF">CEXT_660111</name>
</gene>
<accession>A0AAV4N5I6</accession>
<dbReference type="EMBL" id="BPLR01020514">
    <property type="protein sequence ID" value="GIX79609.1"/>
    <property type="molecule type" value="Genomic_DNA"/>
</dbReference>
<dbReference type="AlphaFoldDB" id="A0AAV4N5I6"/>
<proteinExistence type="predicted"/>
<sequence>FDFWRDVEALPAICQDAPPADGTVGLNNVFKNVKQDVEVTNK</sequence>
<dbReference type="Proteomes" id="UP001054945">
    <property type="component" value="Unassembled WGS sequence"/>
</dbReference>
<name>A0AAV4N5I6_CAEEX</name>
<feature type="non-terminal residue" evidence="1">
    <location>
        <position position="1"/>
    </location>
</feature>
<comment type="caution">
    <text evidence="1">The sequence shown here is derived from an EMBL/GenBank/DDBJ whole genome shotgun (WGS) entry which is preliminary data.</text>
</comment>
<keyword evidence="2" id="KW-1185">Reference proteome</keyword>
<evidence type="ECO:0000313" key="2">
    <source>
        <dbReference type="Proteomes" id="UP001054945"/>
    </source>
</evidence>
<reference evidence="1 2" key="1">
    <citation type="submission" date="2021-06" db="EMBL/GenBank/DDBJ databases">
        <title>Caerostris extrusa draft genome.</title>
        <authorList>
            <person name="Kono N."/>
            <person name="Arakawa K."/>
        </authorList>
    </citation>
    <scope>NUCLEOTIDE SEQUENCE [LARGE SCALE GENOMIC DNA]</scope>
</reference>
<protein>
    <submittedName>
        <fullName evidence="1">Uncharacterized protein</fullName>
    </submittedName>
</protein>